<evidence type="ECO:0000313" key="2">
    <source>
        <dbReference type="EMBL" id="KAJ4498607.1"/>
    </source>
</evidence>
<proteinExistence type="predicted"/>
<dbReference type="Proteomes" id="UP001150217">
    <property type="component" value="Unassembled WGS sequence"/>
</dbReference>
<protein>
    <submittedName>
        <fullName evidence="2">Uncharacterized protein</fullName>
    </submittedName>
</protein>
<keyword evidence="1" id="KW-0472">Membrane</keyword>
<evidence type="ECO:0000313" key="3">
    <source>
        <dbReference type="Proteomes" id="UP001150217"/>
    </source>
</evidence>
<organism evidence="2 3">
    <name type="scientific">Lentinula lateritia</name>
    <dbReference type="NCBI Taxonomy" id="40482"/>
    <lineage>
        <taxon>Eukaryota</taxon>
        <taxon>Fungi</taxon>
        <taxon>Dikarya</taxon>
        <taxon>Basidiomycota</taxon>
        <taxon>Agaricomycotina</taxon>
        <taxon>Agaricomycetes</taxon>
        <taxon>Agaricomycetidae</taxon>
        <taxon>Agaricales</taxon>
        <taxon>Marasmiineae</taxon>
        <taxon>Omphalotaceae</taxon>
        <taxon>Lentinula</taxon>
    </lineage>
</organism>
<name>A0ABQ8VQI8_9AGAR</name>
<gene>
    <name evidence="2" type="ORF">C8R41DRAFT_864503</name>
</gene>
<keyword evidence="1" id="KW-1133">Transmembrane helix</keyword>
<accession>A0ABQ8VQI8</accession>
<comment type="caution">
    <text evidence="2">The sequence shown here is derived from an EMBL/GenBank/DDBJ whole genome shotgun (WGS) entry which is preliminary data.</text>
</comment>
<feature type="transmembrane region" description="Helical" evidence="1">
    <location>
        <begin position="42"/>
        <end position="60"/>
    </location>
</feature>
<dbReference type="EMBL" id="JANVFT010000014">
    <property type="protein sequence ID" value="KAJ4498607.1"/>
    <property type="molecule type" value="Genomic_DNA"/>
</dbReference>
<keyword evidence="3" id="KW-1185">Reference proteome</keyword>
<keyword evidence="1" id="KW-0812">Transmembrane</keyword>
<sequence>MTEVFKQFFDAREDEFCMPLFESYTTLQSADIQISPNKRRELVLFGAVTALALVYVSSYLPSVSEMLDHWLNMGPLDSIVDFAAHFASYHNFQVRRPQIDWPIPDQKKLGVDNAYFEAFIKGFQLPCSTGVDLVNLLRGGRVIRHNFAGKIFEEVFKDFLTGIGTPCPQLLEDAKSRLSVEVRASLSGLQSPTFRMHLMCWAVTGATRILRDGNPIRIILVEDSDPCYLPATVDPDLRRAYILLGCCSFKTCTWTMRIPVSHLIHLLAQSYDSTTEIKDAQAAVHNWLLIQILESAGAYTTV</sequence>
<evidence type="ECO:0000256" key="1">
    <source>
        <dbReference type="SAM" id="Phobius"/>
    </source>
</evidence>
<reference evidence="2" key="1">
    <citation type="submission" date="2022-08" db="EMBL/GenBank/DDBJ databases">
        <title>A Global Phylogenomic Analysis of the Shiitake Genus Lentinula.</title>
        <authorList>
            <consortium name="DOE Joint Genome Institute"/>
            <person name="Sierra-Patev S."/>
            <person name="Min B."/>
            <person name="Naranjo-Ortiz M."/>
            <person name="Looney B."/>
            <person name="Konkel Z."/>
            <person name="Slot J.C."/>
            <person name="Sakamoto Y."/>
            <person name="Steenwyk J.L."/>
            <person name="Rokas A."/>
            <person name="Carro J."/>
            <person name="Camarero S."/>
            <person name="Ferreira P."/>
            <person name="Molpeceres G."/>
            <person name="Ruiz-Duenas F.J."/>
            <person name="Serrano A."/>
            <person name="Henrissat B."/>
            <person name="Drula E."/>
            <person name="Hughes K.W."/>
            <person name="Mata J.L."/>
            <person name="Ishikawa N.K."/>
            <person name="Vargas-Isla R."/>
            <person name="Ushijima S."/>
            <person name="Smith C.A."/>
            <person name="Ahrendt S."/>
            <person name="Andreopoulos W."/>
            <person name="He G."/>
            <person name="Labutti K."/>
            <person name="Lipzen A."/>
            <person name="Ng V."/>
            <person name="Riley R."/>
            <person name="Sandor L."/>
            <person name="Barry K."/>
            <person name="Martinez A.T."/>
            <person name="Xiao Y."/>
            <person name="Gibbons J.G."/>
            <person name="Terashima K."/>
            <person name="Grigoriev I.V."/>
            <person name="Hibbett D.S."/>
        </authorList>
    </citation>
    <scope>NUCLEOTIDE SEQUENCE</scope>
    <source>
        <strain evidence="2">RHP3577 ss4</strain>
    </source>
</reference>